<dbReference type="SUPFAM" id="SSF48452">
    <property type="entry name" value="TPR-like"/>
    <property type="match status" value="1"/>
</dbReference>
<gene>
    <name evidence="9" type="ORF">GCM10011518_24250</name>
</gene>
<dbReference type="EMBL" id="BMKP01000005">
    <property type="protein sequence ID" value="GGF14155.1"/>
    <property type="molecule type" value="Genomic_DNA"/>
</dbReference>
<evidence type="ECO:0000256" key="3">
    <source>
        <dbReference type="ARBA" id="ARBA00022729"/>
    </source>
</evidence>
<comment type="subcellular location">
    <subcellularLocation>
        <location evidence="1">Cell outer membrane</location>
    </subcellularLocation>
</comment>
<reference evidence="10" key="1">
    <citation type="journal article" date="2019" name="Int. J. Syst. Evol. Microbiol.">
        <title>The Global Catalogue of Microorganisms (GCM) 10K type strain sequencing project: providing services to taxonomists for standard genome sequencing and annotation.</title>
        <authorList>
            <consortium name="The Broad Institute Genomics Platform"/>
            <consortium name="The Broad Institute Genome Sequencing Center for Infectious Disease"/>
            <person name="Wu L."/>
            <person name="Ma J."/>
        </authorList>
    </citation>
    <scope>NUCLEOTIDE SEQUENCE [LARGE SCALE GENOMIC DNA]</scope>
    <source>
        <strain evidence="10">CGMCC 1.16060</strain>
    </source>
</reference>
<evidence type="ECO:0000256" key="1">
    <source>
        <dbReference type="ARBA" id="ARBA00004442"/>
    </source>
</evidence>
<feature type="domain" description="SusD-like N-terminal" evidence="8">
    <location>
        <begin position="101"/>
        <end position="231"/>
    </location>
</feature>
<evidence type="ECO:0000256" key="2">
    <source>
        <dbReference type="ARBA" id="ARBA00006275"/>
    </source>
</evidence>
<sequence>MRIMKNYKYIIKLLLIALLAMPVLNSCSDDDFLDRKPLGNATEGDLTAGGFEEKAFGLYGKIRTQDGVTNWIRYWFQNIRSDDAQKGSTPTDASTLGNIMDNFQYSATQAEFALNWNGHYSLIFACNDLITEIETSGLTDQGTIINEAEAKAIRGFAYFDLYRDYGEVPIILNKVVIPSDGVKAKSTVAELETQIIADLEYAASNLPDAWPAYPGRATKGFANALLAKLYLYQRNWAKSLEKSELVITSGQYVLDNSYVTLFSEAGDNTKESIFEVQFLREAGVNYSSNYWESQGVRGSSTWDLGWGFNVPTSNLVNAYETGDPRKDATILFSGQNDGFGLTVPASPPLAQPYWNKKAYTTPSIRQSYGENKNHWKNIKILRYADVILMAAEAANESGDFSKAAEYLEMIRSRARGVSAVLPEIADLNQAVLKAAIKHERRIELAMEGERFYDLVRWGDAPAVLGGLGYQDKHKYYPIPQTAIDQSGGVLVQNPNY</sequence>
<dbReference type="CDD" id="cd08977">
    <property type="entry name" value="SusD"/>
    <property type="match status" value="1"/>
</dbReference>
<dbReference type="InterPro" id="IPR033985">
    <property type="entry name" value="SusD-like_N"/>
</dbReference>
<comment type="similarity">
    <text evidence="2">Belongs to the SusD family.</text>
</comment>
<evidence type="ECO:0000313" key="9">
    <source>
        <dbReference type="EMBL" id="GGF14155.1"/>
    </source>
</evidence>
<evidence type="ECO:0000256" key="4">
    <source>
        <dbReference type="ARBA" id="ARBA00023136"/>
    </source>
</evidence>
<comment type="caution">
    <text evidence="9">The sequence shown here is derived from an EMBL/GenBank/DDBJ whole genome shotgun (WGS) entry which is preliminary data.</text>
</comment>
<keyword evidence="10" id="KW-1185">Reference proteome</keyword>
<protein>
    <submittedName>
        <fullName evidence="9">Membrane protein</fullName>
    </submittedName>
</protein>
<feature type="chain" id="PRO_5046612651" evidence="6">
    <location>
        <begin position="29"/>
        <end position="496"/>
    </location>
</feature>
<dbReference type="InterPro" id="IPR011990">
    <property type="entry name" value="TPR-like_helical_dom_sf"/>
</dbReference>
<evidence type="ECO:0000259" key="7">
    <source>
        <dbReference type="Pfam" id="PF07980"/>
    </source>
</evidence>
<name>A0ABQ1UAH6_9FLAO</name>
<evidence type="ECO:0000256" key="5">
    <source>
        <dbReference type="ARBA" id="ARBA00023237"/>
    </source>
</evidence>
<dbReference type="Pfam" id="PF14322">
    <property type="entry name" value="SusD-like_3"/>
    <property type="match status" value="1"/>
</dbReference>
<accession>A0ABQ1UAH6</accession>
<dbReference type="Proteomes" id="UP000655016">
    <property type="component" value="Unassembled WGS sequence"/>
</dbReference>
<evidence type="ECO:0000313" key="10">
    <source>
        <dbReference type="Proteomes" id="UP000655016"/>
    </source>
</evidence>
<evidence type="ECO:0000256" key="6">
    <source>
        <dbReference type="SAM" id="SignalP"/>
    </source>
</evidence>
<evidence type="ECO:0000259" key="8">
    <source>
        <dbReference type="Pfam" id="PF14322"/>
    </source>
</evidence>
<feature type="domain" description="RagB/SusD" evidence="7">
    <location>
        <begin position="270"/>
        <end position="496"/>
    </location>
</feature>
<feature type="signal peptide" evidence="6">
    <location>
        <begin position="1"/>
        <end position="28"/>
    </location>
</feature>
<dbReference type="Gene3D" id="1.25.40.390">
    <property type="match status" value="1"/>
</dbReference>
<dbReference type="Pfam" id="PF07980">
    <property type="entry name" value="SusD_RagB"/>
    <property type="match status" value="1"/>
</dbReference>
<keyword evidence="3 6" id="KW-0732">Signal</keyword>
<keyword evidence="5" id="KW-0998">Cell outer membrane</keyword>
<dbReference type="InterPro" id="IPR012944">
    <property type="entry name" value="SusD_RagB_dom"/>
</dbReference>
<keyword evidence="4" id="KW-0472">Membrane</keyword>
<organism evidence="9 10">
    <name type="scientific">Flavobacterium limi</name>
    <dbReference type="NCBI Taxonomy" id="2045105"/>
    <lineage>
        <taxon>Bacteria</taxon>
        <taxon>Pseudomonadati</taxon>
        <taxon>Bacteroidota</taxon>
        <taxon>Flavobacteriia</taxon>
        <taxon>Flavobacteriales</taxon>
        <taxon>Flavobacteriaceae</taxon>
        <taxon>Flavobacterium</taxon>
    </lineage>
</organism>
<proteinExistence type="inferred from homology"/>